<sequence>MSDGFLSRWSRRKRDEARRPPEVAPEAAPAEPVAAPADDEGTLTPEELARLPSLDALTAATDLTPFLRAGVPRALRNAALRRMWSVDPAIRDFVSEAREYAYDWNTPGGVPGTGGAISAEDVRAMVEKVFGSAEEKPSTASHQSDVARENADVPSPRGPGEAVPPPVEGEGGPEGNGDGVFPDETPAAPLPHPRVVPSGIDAPPSVARDEGGETLSPPAAGGDSPHPPLLSSPADAVLRLAPDRPEPAPEPPTPPRLRRHGGALPI</sequence>
<gene>
    <name evidence="2" type="ORF">FF100_17145</name>
</gene>
<dbReference type="InterPro" id="IPR021735">
    <property type="entry name" value="DUF3306"/>
</dbReference>
<evidence type="ECO:0000313" key="3">
    <source>
        <dbReference type="Proteomes" id="UP000305267"/>
    </source>
</evidence>
<feature type="compositionally biased region" description="Low complexity" evidence="1">
    <location>
        <begin position="24"/>
        <end position="36"/>
    </location>
</feature>
<feature type="compositionally biased region" description="Basic residues" evidence="1">
    <location>
        <begin position="256"/>
        <end position="266"/>
    </location>
</feature>
<dbReference type="RefSeq" id="WP_139036902.1">
    <property type="nucleotide sequence ID" value="NZ_VDDA01000007.1"/>
</dbReference>
<protein>
    <submittedName>
        <fullName evidence="2">DUF3306 domain-containing protein</fullName>
    </submittedName>
</protein>
<dbReference type="AlphaFoldDB" id="A0A5C4LFR0"/>
<dbReference type="OrthoDB" id="8100830at2"/>
<dbReference type="Pfam" id="PF11748">
    <property type="entry name" value="DUF3306"/>
    <property type="match status" value="1"/>
</dbReference>
<name>A0A5C4LFR0_9HYPH</name>
<keyword evidence="3" id="KW-1185">Reference proteome</keyword>
<accession>A0A5C4LFR0</accession>
<feature type="region of interest" description="Disordered" evidence="1">
    <location>
        <begin position="1"/>
        <end position="45"/>
    </location>
</feature>
<feature type="compositionally biased region" description="Gly residues" evidence="1">
    <location>
        <begin position="169"/>
        <end position="178"/>
    </location>
</feature>
<dbReference type="EMBL" id="VDDA01000007">
    <property type="protein sequence ID" value="TNC11971.1"/>
    <property type="molecule type" value="Genomic_DNA"/>
</dbReference>
<proteinExistence type="predicted"/>
<feature type="region of interest" description="Disordered" evidence="1">
    <location>
        <begin position="128"/>
        <end position="266"/>
    </location>
</feature>
<reference evidence="2 3" key="1">
    <citation type="submission" date="2019-06" db="EMBL/GenBank/DDBJ databases">
        <title>Genome of Methylobacterium sp. 17Sr1-39.</title>
        <authorList>
            <person name="Seo T."/>
        </authorList>
    </citation>
    <scope>NUCLEOTIDE SEQUENCE [LARGE SCALE GENOMIC DNA]</scope>
    <source>
        <strain evidence="2 3">17Sr1-39</strain>
    </source>
</reference>
<comment type="caution">
    <text evidence="2">The sequence shown here is derived from an EMBL/GenBank/DDBJ whole genome shotgun (WGS) entry which is preliminary data.</text>
</comment>
<dbReference type="Proteomes" id="UP000305267">
    <property type="component" value="Unassembled WGS sequence"/>
</dbReference>
<evidence type="ECO:0000256" key="1">
    <source>
        <dbReference type="SAM" id="MobiDB-lite"/>
    </source>
</evidence>
<organism evidence="2 3">
    <name type="scientific">Methylobacterium terricola</name>
    <dbReference type="NCBI Taxonomy" id="2583531"/>
    <lineage>
        <taxon>Bacteria</taxon>
        <taxon>Pseudomonadati</taxon>
        <taxon>Pseudomonadota</taxon>
        <taxon>Alphaproteobacteria</taxon>
        <taxon>Hyphomicrobiales</taxon>
        <taxon>Methylobacteriaceae</taxon>
        <taxon>Methylobacterium</taxon>
    </lineage>
</organism>
<evidence type="ECO:0000313" key="2">
    <source>
        <dbReference type="EMBL" id="TNC11971.1"/>
    </source>
</evidence>